<feature type="compositionally biased region" description="Low complexity" evidence="1">
    <location>
        <begin position="336"/>
        <end position="347"/>
    </location>
</feature>
<feature type="compositionally biased region" description="Basic and acidic residues" evidence="1">
    <location>
        <begin position="1585"/>
        <end position="1602"/>
    </location>
</feature>
<feature type="compositionally biased region" description="Basic and acidic residues" evidence="1">
    <location>
        <begin position="3225"/>
        <end position="3236"/>
    </location>
</feature>
<keyword evidence="3" id="KW-1185">Reference proteome</keyword>
<feature type="compositionally biased region" description="Low complexity" evidence="1">
    <location>
        <begin position="32"/>
        <end position="52"/>
    </location>
</feature>
<feature type="compositionally biased region" description="Basic and acidic residues" evidence="1">
    <location>
        <begin position="3293"/>
        <end position="3344"/>
    </location>
</feature>
<feature type="compositionally biased region" description="Low complexity" evidence="1">
    <location>
        <begin position="89"/>
        <end position="99"/>
    </location>
</feature>
<feature type="compositionally biased region" description="Low complexity" evidence="1">
    <location>
        <begin position="6096"/>
        <end position="6105"/>
    </location>
</feature>
<feature type="compositionally biased region" description="Basic and acidic residues" evidence="1">
    <location>
        <begin position="1643"/>
        <end position="1659"/>
    </location>
</feature>
<feature type="region of interest" description="Disordered" evidence="1">
    <location>
        <begin position="5488"/>
        <end position="5522"/>
    </location>
</feature>
<feature type="region of interest" description="Disordered" evidence="1">
    <location>
        <begin position="546"/>
        <end position="574"/>
    </location>
</feature>
<feature type="compositionally biased region" description="Basic and acidic residues" evidence="1">
    <location>
        <begin position="3830"/>
        <end position="3842"/>
    </location>
</feature>
<feature type="compositionally biased region" description="Basic and acidic residues" evidence="1">
    <location>
        <begin position="3085"/>
        <end position="3102"/>
    </location>
</feature>
<feature type="region of interest" description="Disordered" evidence="1">
    <location>
        <begin position="1199"/>
        <end position="1402"/>
    </location>
</feature>
<feature type="compositionally biased region" description="Basic and acidic residues" evidence="1">
    <location>
        <begin position="3414"/>
        <end position="3424"/>
    </location>
</feature>
<dbReference type="InterPro" id="IPR053268">
    <property type="entry name" value="Woronin_anchor"/>
</dbReference>
<feature type="compositionally biased region" description="Basic and acidic residues" evidence="1">
    <location>
        <begin position="4586"/>
        <end position="4606"/>
    </location>
</feature>
<feature type="compositionally biased region" description="Basic and acidic residues" evidence="1">
    <location>
        <begin position="3771"/>
        <end position="3786"/>
    </location>
</feature>
<feature type="compositionally biased region" description="Basic and acidic residues" evidence="1">
    <location>
        <begin position="1277"/>
        <end position="1295"/>
    </location>
</feature>
<feature type="compositionally biased region" description="Low complexity" evidence="1">
    <location>
        <begin position="4822"/>
        <end position="4831"/>
    </location>
</feature>
<feature type="compositionally biased region" description="Polar residues" evidence="1">
    <location>
        <begin position="6321"/>
        <end position="6343"/>
    </location>
</feature>
<feature type="region of interest" description="Disordered" evidence="1">
    <location>
        <begin position="2525"/>
        <end position="2835"/>
    </location>
</feature>
<feature type="compositionally biased region" description="Polar residues" evidence="1">
    <location>
        <begin position="205"/>
        <end position="217"/>
    </location>
</feature>
<feature type="compositionally biased region" description="Basic and acidic residues" evidence="1">
    <location>
        <begin position="1383"/>
        <end position="1402"/>
    </location>
</feature>
<feature type="region of interest" description="Disordered" evidence="1">
    <location>
        <begin position="5554"/>
        <end position="5578"/>
    </location>
</feature>
<feature type="compositionally biased region" description="Basic residues" evidence="1">
    <location>
        <begin position="3647"/>
        <end position="3657"/>
    </location>
</feature>
<feature type="region of interest" description="Disordered" evidence="1">
    <location>
        <begin position="1"/>
        <end position="291"/>
    </location>
</feature>
<feature type="compositionally biased region" description="Low complexity" evidence="1">
    <location>
        <begin position="790"/>
        <end position="801"/>
    </location>
</feature>
<feature type="region of interest" description="Disordered" evidence="1">
    <location>
        <begin position="5449"/>
        <end position="5469"/>
    </location>
</feature>
<feature type="compositionally biased region" description="Basic residues" evidence="1">
    <location>
        <begin position="3760"/>
        <end position="3770"/>
    </location>
</feature>
<feature type="compositionally biased region" description="Polar residues" evidence="1">
    <location>
        <begin position="4169"/>
        <end position="4183"/>
    </location>
</feature>
<feature type="compositionally biased region" description="Basic and acidic residues" evidence="1">
    <location>
        <begin position="550"/>
        <end position="574"/>
    </location>
</feature>
<feature type="region of interest" description="Disordered" evidence="1">
    <location>
        <begin position="2854"/>
        <end position="3005"/>
    </location>
</feature>
<feature type="compositionally biased region" description="Basic and acidic residues" evidence="1">
    <location>
        <begin position="6216"/>
        <end position="6229"/>
    </location>
</feature>
<feature type="region of interest" description="Disordered" evidence="1">
    <location>
        <begin position="4344"/>
        <end position="4434"/>
    </location>
</feature>
<feature type="compositionally biased region" description="Basic and acidic residues" evidence="1">
    <location>
        <begin position="930"/>
        <end position="941"/>
    </location>
</feature>
<feature type="compositionally biased region" description="Polar residues" evidence="1">
    <location>
        <begin position="4805"/>
        <end position="4815"/>
    </location>
</feature>
<feature type="compositionally biased region" description="Acidic residues" evidence="1">
    <location>
        <begin position="324"/>
        <end position="335"/>
    </location>
</feature>
<dbReference type="GeneID" id="68308692"/>
<feature type="compositionally biased region" description="Basic and acidic residues" evidence="1">
    <location>
        <begin position="268"/>
        <end position="279"/>
    </location>
</feature>
<feature type="compositionally biased region" description="Low complexity" evidence="1">
    <location>
        <begin position="4203"/>
        <end position="4212"/>
    </location>
</feature>
<dbReference type="Proteomes" id="UP000827133">
    <property type="component" value="Unassembled WGS sequence"/>
</dbReference>
<dbReference type="PANTHER" id="PTHR40641">
    <property type="entry name" value="INVOLUCRIN REPEAT PROTEIN (AFU_ORTHOLOGUE AFUA_2G08060)"/>
    <property type="match status" value="1"/>
</dbReference>
<feature type="compositionally biased region" description="Basic and acidic residues" evidence="1">
    <location>
        <begin position="4912"/>
        <end position="4925"/>
    </location>
</feature>
<feature type="compositionally biased region" description="Low complexity" evidence="1">
    <location>
        <begin position="6259"/>
        <end position="6268"/>
    </location>
</feature>
<feature type="compositionally biased region" description="Basic and acidic residues" evidence="1">
    <location>
        <begin position="4188"/>
        <end position="4199"/>
    </location>
</feature>
<dbReference type="EMBL" id="JAHBCI010000001">
    <property type="protein sequence ID" value="KAG9507285.1"/>
    <property type="molecule type" value="Genomic_DNA"/>
</dbReference>
<feature type="compositionally biased region" description="Polar residues" evidence="1">
    <location>
        <begin position="4511"/>
        <end position="4532"/>
    </location>
</feature>
<feature type="compositionally biased region" description="Polar residues" evidence="1">
    <location>
        <begin position="4220"/>
        <end position="4234"/>
    </location>
</feature>
<feature type="compositionally biased region" description="Polar residues" evidence="1">
    <location>
        <begin position="5153"/>
        <end position="5162"/>
    </location>
</feature>
<feature type="region of interest" description="Disordered" evidence="1">
    <location>
        <begin position="4569"/>
        <end position="4607"/>
    </location>
</feature>
<feature type="compositionally biased region" description="Basic and acidic residues" evidence="1">
    <location>
        <begin position="1508"/>
        <end position="1537"/>
    </location>
</feature>
<feature type="region of interest" description="Disordered" evidence="1">
    <location>
        <begin position="459"/>
        <end position="527"/>
    </location>
</feature>
<feature type="compositionally biased region" description="Polar residues" evidence="1">
    <location>
        <begin position="3709"/>
        <end position="3719"/>
    </location>
</feature>
<feature type="region of interest" description="Disordered" evidence="1">
    <location>
        <begin position="5528"/>
        <end position="5547"/>
    </location>
</feature>
<feature type="region of interest" description="Disordered" evidence="1">
    <location>
        <begin position="1013"/>
        <end position="1048"/>
    </location>
</feature>
<feature type="compositionally biased region" description="Basic residues" evidence="1">
    <location>
        <begin position="3906"/>
        <end position="3919"/>
    </location>
</feature>
<feature type="region of interest" description="Disordered" evidence="1">
    <location>
        <begin position="3626"/>
        <end position="4085"/>
    </location>
</feature>
<feature type="compositionally biased region" description="Basic and acidic residues" evidence="1">
    <location>
        <begin position="6106"/>
        <end position="6123"/>
    </location>
</feature>
<feature type="region of interest" description="Disordered" evidence="1">
    <location>
        <begin position="5708"/>
        <end position="5885"/>
    </location>
</feature>
<feature type="compositionally biased region" description="Basic and acidic residues" evidence="1">
    <location>
        <begin position="5874"/>
        <end position="5883"/>
    </location>
</feature>
<feature type="compositionally biased region" description="Pro residues" evidence="1">
    <location>
        <begin position="6310"/>
        <end position="6320"/>
    </location>
</feature>
<feature type="compositionally biased region" description="Basic residues" evidence="1">
    <location>
        <begin position="3151"/>
        <end position="3164"/>
    </location>
</feature>
<feature type="compositionally biased region" description="Basic and acidic residues" evidence="1">
    <location>
        <begin position="2894"/>
        <end position="2905"/>
    </location>
</feature>
<feature type="compositionally biased region" description="Low complexity" evidence="1">
    <location>
        <begin position="1107"/>
        <end position="1118"/>
    </location>
</feature>
<feature type="compositionally biased region" description="Basic residues" evidence="1">
    <location>
        <begin position="4788"/>
        <end position="4798"/>
    </location>
</feature>
<feature type="compositionally biased region" description="Polar residues" evidence="1">
    <location>
        <begin position="5745"/>
        <end position="5757"/>
    </location>
</feature>
<feature type="compositionally biased region" description="Basic and acidic residues" evidence="1">
    <location>
        <begin position="3123"/>
        <end position="3132"/>
    </location>
</feature>
<feature type="compositionally biased region" description="Low complexity" evidence="1">
    <location>
        <begin position="4928"/>
        <end position="4939"/>
    </location>
</feature>
<feature type="compositionally biased region" description="Basic and acidic residues" evidence="1">
    <location>
        <begin position="5961"/>
        <end position="6017"/>
    </location>
</feature>
<feature type="compositionally biased region" description="Polar residues" evidence="1">
    <location>
        <begin position="4399"/>
        <end position="4409"/>
    </location>
</feature>
<feature type="compositionally biased region" description="Basic and acidic residues" evidence="1">
    <location>
        <begin position="634"/>
        <end position="649"/>
    </location>
</feature>
<feature type="compositionally biased region" description="Basic and acidic residues" evidence="1">
    <location>
        <begin position="4888"/>
        <end position="4897"/>
    </location>
</feature>
<feature type="compositionally biased region" description="Basic and acidic residues" evidence="1">
    <location>
        <begin position="4043"/>
        <end position="4060"/>
    </location>
</feature>
<feature type="compositionally biased region" description="Polar residues" evidence="1">
    <location>
        <begin position="2934"/>
        <end position="2950"/>
    </location>
</feature>
<feature type="compositionally biased region" description="Basic and acidic residues" evidence="1">
    <location>
        <begin position="3550"/>
        <end position="3568"/>
    </location>
</feature>
<feature type="compositionally biased region" description="Basic and acidic residues" evidence="1">
    <location>
        <begin position="2776"/>
        <end position="2786"/>
    </location>
</feature>
<feature type="region of interest" description="Disordered" evidence="1">
    <location>
        <begin position="919"/>
        <end position="965"/>
    </location>
</feature>
<feature type="compositionally biased region" description="Basic and acidic residues" evidence="1">
    <location>
        <begin position="1482"/>
        <end position="1500"/>
    </location>
</feature>
<feature type="region of interest" description="Disordered" evidence="1">
    <location>
        <begin position="5294"/>
        <end position="5340"/>
    </location>
</feature>
<feature type="compositionally biased region" description="Basic and acidic residues" evidence="1">
    <location>
        <begin position="869"/>
        <end position="902"/>
    </location>
</feature>
<organism evidence="2 3">
    <name type="scientific">Fusarium musae</name>
    <dbReference type="NCBI Taxonomy" id="1042133"/>
    <lineage>
        <taxon>Eukaryota</taxon>
        <taxon>Fungi</taxon>
        <taxon>Dikarya</taxon>
        <taxon>Ascomycota</taxon>
        <taxon>Pezizomycotina</taxon>
        <taxon>Sordariomycetes</taxon>
        <taxon>Hypocreomycetidae</taxon>
        <taxon>Hypocreales</taxon>
        <taxon>Nectriaceae</taxon>
        <taxon>Fusarium</taxon>
    </lineage>
</organism>
<feature type="compositionally biased region" description="Basic and acidic residues" evidence="1">
    <location>
        <begin position="1139"/>
        <end position="1153"/>
    </location>
</feature>
<reference evidence="2" key="1">
    <citation type="journal article" date="2021" name="Mol. Plant Microbe Interact.">
        <title>Telomere to telomere genome assembly of Fusarium musae F31, causal agent of crown rot disease of banana.</title>
        <authorList>
            <person name="Degradi L."/>
            <person name="Tava V."/>
            <person name="Kunova A."/>
            <person name="Cortesi P."/>
            <person name="Saracchi M."/>
            <person name="Pasquali M."/>
        </authorList>
    </citation>
    <scope>NUCLEOTIDE SEQUENCE</scope>
    <source>
        <strain evidence="2">F31</strain>
    </source>
</reference>
<feature type="region of interest" description="Disordered" evidence="1">
    <location>
        <begin position="3220"/>
        <end position="3481"/>
    </location>
</feature>
<feature type="compositionally biased region" description="Basic and acidic residues" evidence="1">
    <location>
        <begin position="5623"/>
        <end position="5642"/>
    </location>
</feature>
<feature type="compositionally biased region" description="Basic and acidic residues" evidence="1">
    <location>
        <begin position="5713"/>
        <end position="5729"/>
    </location>
</feature>
<evidence type="ECO:0008006" key="4">
    <source>
        <dbReference type="Google" id="ProtNLM"/>
    </source>
</evidence>
<feature type="compositionally biased region" description="Basic and acidic residues" evidence="1">
    <location>
        <begin position="718"/>
        <end position="729"/>
    </location>
</feature>
<accession>A0A9P8DSQ3</accession>
<feature type="compositionally biased region" description="Polar residues" evidence="1">
    <location>
        <begin position="2177"/>
        <end position="2199"/>
    </location>
</feature>
<feature type="region of interest" description="Disordered" evidence="1">
    <location>
        <begin position="4133"/>
        <end position="4287"/>
    </location>
</feature>
<feature type="region of interest" description="Disordered" evidence="1">
    <location>
        <begin position="5111"/>
        <end position="5186"/>
    </location>
</feature>
<feature type="compositionally biased region" description="Basic and acidic residues" evidence="1">
    <location>
        <begin position="2024"/>
        <end position="2046"/>
    </location>
</feature>
<feature type="compositionally biased region" description="Basic and acidic residues" evidence="1">
    <location>
        <begin position="3449"/>
        <end position="3468"/>
    </location>
</feature>
<feature type="compositionally biased region" description="Polar residues" evidence="1">
    <location>
        <begin position="109"/>
        <end position="123"/>
    </location>
</feature>
<feature type="region of interest" description="Disordered" evidence="1">
    <location>
        <begin position="5359"/>
        <end position="5398"/>
    </location>
</feature>
<feature type="compositionally biased region" description="Low complexity" evidence="1">
    <location>
        <begin position="4061"/>
        <end position="4070"/>
    </location>
</feature>
<feature type="compositionally biased region" description="Basic and acidic residues" evidence="1">
    <location>
        <begin position="802"/>
        <end position="844"/>
    </location>
</feature>
<feature type="compositionally biased region" description="Basic and acidic residues" evidence="1">
    <location>
        <begin position="5811"/>
        <end position="5837"/>
    </location>
</feature>
<feature type="compositionally biased region" description="Polar residues" evidence="1">
    <location>
        <begin position="6405"/>
        <end position="6420"/>
    </location>
</feature>
<sequence length="6924" mass="753058">MQRDNRSRDPEGTRRRWYESRDRDPRDRGDSRQQSSLPSQQQSQHPQQPIPQMYQQHSQQRAYDPRRYEQSPMYQQSPQYPQFPPPPQQYQQSQRYSSAPPQPVPGYNHSYQPQHNSQRPQTPSSVFSSSSDTSTSLLDISRYKDTKQFGGVFGTFFKAPSDRVKQRLHRKKKQKRRVLYFGNSSSSSVNSDLAYGQGYVRQPKSRTLSPRSQSRASGQGYAFSPGHGPTQGHRRRSSGGSDRASRPTPRKKTADEEIMALGQQLSDLARRSKEDEQRLSSRGSGKGKAAALGLAAGAAMASGYGRHKHGSRGLGSSKQRVDTSDDDSDWEDASDNESSSSDDAGSAADSELAYGIVGESIKPAAGAAAAAGTASATTAMAGSRRPSGQSPMLDSRRYGDRGSIVDPRLFGPYNSLRGSINTPCGFRDEEQAAAYRRDSASLEAGGPIHMRDVYPAPISEPYRFDGDQFPMSDRRLNSSTRPAPVPLQQPVPKQAVSSKVYNAEKFDDINRREPRQRKSEQPDGKSWAGVATAGLAAAAVGTAIASSASSRKDNSENHDGGVHDRANRDRREQKLIDLERRKALEAEEQKLKELEHVKAQELERRKAQDPERQRLDWEQRLAHLAQRQETLEDERERNVKWERDYRGSDPEPIFPKYNDEQKSSRRYDHDDTPTDRMEKKSVGVVDVPQRDQGGVEAFHIESGPEFKALHEPVVQADNSERDATQDGRDLPLPIGAGHRPPSDSTQPVHETIDPFQYQVADDAFTVSQRTTPGRPLTPNVVTIEREPNFDDSPPSSAAADARLSRRDSFEIERMVDEYRRETHDPPQRRDTQVGHEFKEDERKAKSILDEAKHATIPVAAAAIASAVAVEHKRSQEHGHHRQSNDRSQDGSRGRKDTVQEEADRFYREACIARKIASDELRSRSASPERSVVDKWQEDKNDPFTIVTPPIMEDKHPNKNMFDGPDADVKIDNKIYPREERHLRNLGDNSSTLVLRSREPSRERPVLNLIYPTPVTSRQHTPAPQAQGVRQADDEVPTPDDVSIGPKGEIISAGELVSVPKSVSWGENETKSFEVDTPENRSDSDNYFPTDKSPDKPRPKLNKASRWGILAAALAGSSAEPHNEPDFVVSSKTSDIPRSFPDEASRDISVHQAEDVSGDDVMHEPPIPGPKPPSPHPQQMPGGFADDFEFAATLAAGLKDTGFNPDIVINDPSYSRRDSPPGVQEANGDSHGSTNGSAWYKRPSAEAILEPRNDNIPNLLPEQGFILGEVETPQEPPFGKHEGERHFEPDSPKPEDVPLPQDSSETSKSSKREPRKRDKSNVVVVQDDGKIENIKAEPSPSREVGEEVWEDTTRKRGQKDRKRRDPDDMSPSISSTNHYTSDAPAKDIRSDHESEPRNAFAEYDHSQSFDAADIAKVAVPALALGALASSSSRITPSRDVRSEDEQDAPRKSHKPWNDDDYYYDDNRSRVSAPVQPSHHRHSSRDISSRDVRSDDEREDHRHSSKHRKDRDSRDDARYRDSSTLDPTDRRRPDDDERPKRPKRHTYSNDSPTRSLVASEISVGSSSSKRSKRSKRRSGAEEDFDDSRESPSDRRRDFFDDRDISSVVSESRGDDRRRESGHRRKSSRYDDDDDVKSVASLPGSSRRDKEYKERRTPEKRPSNSVLSSLFKSRKDKKDSFLDNAGTLGAGVGLASAAAIVASDAARSNAAETSSDHENSVSRDGRPRARSFELVDPEVVPRVIKPAIDPQYGDLLPLPPSEPTSPSSGPEELPPLPDSRPDTPPEERIIRRDSRTHQRRRSVFDTPTKSPSRTAVPIALRLGNRSNPASPVSFKASPASSPITSHSDAVVMSRRAARPTSWDNSREIMPLYLLEHSRHQQPTTGSVLPALPPSEPSETSARNSPESEFLKHSDDYFGSGLDFAGPDLRVDTELSEQHPKDSVAGSQETTPRAEFMPALPGSFSFDTAREHEEELTTYLPMPADVVSRETETDVSAAPLPFDASATAVPTTLASHGLLEGQQQTHSPADKTDNLTSADEHFSDPLEGHPEQMSPGEAVLKSVAEPSIEPATEPATEPVAEPSIEPATKPATKPATEPVAEPSIEPVAEPVAEPSIEPATKPATELIAEPSIEPATKPATKPATEPVAEPSIEPAIRPATEPVAEPSIEPATKPATEPITEATSETAPNSSTISTEAVTSKQLVTPEEDTTVGANDEVLEPFLADFLVEDSTRGLAVGQAVEDVTALSPELPSQAVEEAGPDMVELFNGQNVKTVIDTTYENPAFTRAPDSIFVTDPIVEVVSGTDSTTKSAAQPMEEKRITDIARDINTGITNPDIEPQSVPAVVAQMEPATQDSETLLVKPGDAVAHRAENEITTDEWSTMNAKDRKNMKKKLKKKGLELIIQDSFNVPLAASKDDNAVLGDEAVVPNESSETKPAMLELEPTHEHTPQPSQDPSADLFATEAAKPQEPGVSHEEQHTIAQSEEVQEVLEQNKPVGSNLLLDREAEESPGELDTAIESMVPLIEPEPVIESSANAQATAESTSITASPVAETALEEQLVSPSKSKKKKQESKFQQPSEEEAISVESTVTELEGTGPVEISEAEKDAFDAWTEPVALIEPSADPSETVAHGDPGSVAEMLTRITVEPVDADAFDAWTQPDTMAESQDAPEKTQDKSTKASDPASESPTVSTQGDSAATPKSKKKKKKKKGARADDELVVEKQEMPQTGTPLQVEDTGDNEVIKDGNRSSMKESPVVVAVPTDVIQDKEIPNPQSISSPKDTDQVLDRGKVSPVEAPEPGDPESKDDIGYHPAVRDSQTAAKDARKDRQSQGYFPSALRALPATAGISAFKRMWGFRDQTQSQNKSGEPESDAQVQPDAVSADKSVAAGTRSDIITPKLDRDVLRDKETTGVSARNPEVSDVEPDFSTADTAPDTHANKASGTTLLEPQTSEPLFSQGDAPADESQGTSYGLEFSQVDKSVKATGDANRDIFAEDEVTTTTDRQLTETAPISAVEGDSAETLKDYVLGHLATSAVVATASTEIKSDEIKQEDSSTIATADDVKPPVHEATEATYRDSTTPARADLGQLVKEEPIVPVEDEHARLEEAGSELSTRPVEASTEEVAEGDASKTTEGESAKSSAEAIGETNEADATGLKKKAKKNKKKKKSQPSQDEAPEQETKDTTHVKISQDVSGTETAVVSGRKNIDILAPDLMAESSDSIVENTFLDQKPDDESTHDVLDVSGVKDQPQFDKPAKNQSLNTASVESQTNERLQTDDKLSEHGHKEILSSDAEPTEPEIKELPQIDDHSAGHHVPDQSGIREEPVEPKVEELAHISDETTKSELKEQLQADGQSSRPEAEEQPQIGDESSEVVFKERSQTNLPMGPDTEEQTPAFENSTILDINDESQIAGVSAGPEIRGEAPSEKPVNELSLDELPPATDDGSPQLALDEILPPRRPDARPREVEAAKEEPSLAAENVEAESEKAEIEALLEKRVRRKGRLLKKDQVRLAALEESAAQRLAASAVPEVQEQVSEKPADISNAEGSQQESETIDTSKKAEGILDDDKLHSTEEVPTPRPPDVVKVRATEVSTESETRDIGQPTETTEVATSLPVVEGTEKNLDVINTAVTTKPQDAIEAPEDNTSELTSTKKSKKKKKKKSVSLVEDDEVQGAATQNSEPPVILSEPLRLDESTTSVNEVSVAEPVPEDVSNEAPSKDSQQPDISPVNHPLESANESTAVEVDPEANSAAIVEEVEPEISPDKKSKKKKKKKKIAASDEPEKQPEAEHTLQESPESTSKDLISDAAKNSAPQEAQSDLGPTAESSGMEPTETTAHQDEPSPPKESEVINTVETTPVDDEQTQPADAKTTIETPSVKEPTPATDKPDIVAPDEPPSENPPEAEEPDSPAKLSKKDKKKKKKAEKKKAALEEAQEIEAEAGLATSSQDADVSVDTGINVPAENSQAAHDETPKQTDENETPDSAVPSEDKTTPPADHINVPDTGNSGELPSEEPAGSEDERGGLSLSQSQTDQKKKAKDNDFEILQDPETNRPTEPEMIPDPEKQDAAAAAVDKAQSQGSTEGTKWKEDTSIAGDLEAYVGSGMKLEPESELGQELGGRKEFAGLSKKQFKKLKKVQALAALDSSPKPQTPKETGASEEARSEPLAEAGLESESKSQAQSEPVAQSSTEADPEPDFKDEKERFPEIEEIVPIIEPVIEAESESKNETQSLDNTNSHSPTGQAIAKPEADGAIQGSQLDSKQTASGQGTIVPASEVDPEDQVANFGKDPITNSAIEQKSVVEIDASLESWAMPRQTLRKSVDTIEVCGSEFEAGNEADVATKPNFTEELIQEDPSPSFAMKNDTTDSTHASLSEEAAASTVFESPLLNEHVLTDAPVGSEDEITPGQATDDNTESVPQLPEASANSYSDFDSIGSNTDALYGLKEGETDHTRELSVTNTAASGIVAYDVFTSSPQQIATKAVEAPPLDIESFEDHPLLPDTAEQASERLEIPDIPAQPNWSNSTSQQAHEQSHASPMSLTVQAITDASTSEIAPTATSVFSENSADPNHGMTEALESLSAAEKKLKKNRRNKNKQEGLHEDADQVEEPSKPADVDITSNLAVVHELTTPANPPADSMKTPASTSDPRAGLAISDSPMSAALFQPTIPLQITADIENEEQDQFTKEMTTKASSESYHEESYSEPSHELAISQRALKAMDGVGVQDSEPVNGVDENQVAEGLATVHPRSRQIPLSISPDPPNQVMDITADECSHSSGVQQAENEFTVEEWAAFSSKDRKKMKKKLRKIGLDPIIQSSFEPTHSTGKPLPEPASETSPPASQIEPVSGSSAGQLAEDPEASRTSTNKDNIGKETTFEILNDGIHEGILADAVPAPETRTIRETEPDQQKPLNGDTGPSPTQEIRREPSDETKTDDEVQALTETQTTAETYVFSGKEQLTPSMQEDGDVHGSLVPENANKQEPGSDSVPIPLSKWESPPLSKADQEVKTEQPTSQAPPDLEHSSKYTREIDVGLVGATCAVETLPQQETGETNDEVAAVLAPELLPEESKETGEHDKPALVPAENFVYSDGPANSTRAETDHEACLHPAELVQKHQIDGKPLDEYGAVPFAPSIDHSPTMSDHPAPGASQESPKQAMSLDPAEVSNTDNSAEVSRSHLDTEGNSGLRAVPVKKPDEAMHTGTLTSFKDLELFESTEPLRDVTTRSATDIPDSTKNTLDVSLLDAQAELFQDGLIGIRPGDENAILPEKKEQKKQPKLNSDTAPFVLSDVNKNCVVLEDAQTQQEFQNQPKPADAILNNPHRTQPGTGLPTTGQAKAAPAESGDIFSELEPPYGVMPMTAATEIESNCHPAVRDESNVPSKQVEEAAQMEDSITPHFQNDKNIKTGHASETLITEEKASQQLAVRKRIDLPGASGGKSTLDDSDFDNIAQVVMPNLSLVPGTTETDQAPYQATQGKQHLESKYRDDSVVDFIIAQKEEAHAPLQDSGTGNFTKTTAQSPPTSTGRSSAFDKGGPSLAQVEANASIGPSPRQLSEPSPAAAEDPLVKLAPKKKKQRQTDHEPLEAAREGNQGLLSNQAVSGHLLNKQLLSELNALSSKELATTEVLDDTRPILVKTESENKKETDKQPQDGDLTHSEAFQPQLVIEGQPDTAVQAASGPGTNDDAPAPTKDGCLGPESPVATPTLQHIPAITLVHETADENTEMAPDSKSHSIRARPEEIKSSGDVPSRGTASEERSSASNGPTSLTATEPSYIKSVDKSLNKEMKKAQKVGLEPRSAGPSVSSEHGPAIDRDAQFSFANDATQLKETDRSLPQRTFEAKEGKTALRETESTSMFPKGSPDANPQAIKEPTEQPVRSPEATAATSDVLKDEPDPHKLSKVTTSAFAGMIAATAATFSSAMFGDWTEGDKSKGARQDEKKPESRDKTLEKRNRGSQNDGKAATKGPNDNNLPAKAIDKRIQEETPAHREVQDARRKKPEKDFASGSADHNERHHNITTDAKDKSELAETKSKASKKTTKVTSSVHETLSDASGKSRRSESYEGPSQVLSTSRAPPTNPKKEHESTSRQSCAETSDTIESPVLGKGELELLRSSPQPLLRRGSDVEEPKSGLLREDSKTFAPLVGSDSDISDLRRSPSRLLEPVPEVPEAEVEPAKDAFSTPKAKRDSAPVGEALSFQRRSRRLSEEAHRDSGFGGEIASLRRSKPASQEASRDSELHTEDWAGRESQIQPVADRAVLQTPDPPSERRLRRSPRGTPVLREPAAPGPTPEPEKKKQYGALTPAGTAVAAVAVGAGLAAALRGPEPSTPVPIPATSPNPILSSVSGRRSASDDATPSRRSTPRLEGSGRRTVSNTSLSRRRTPEPLKLRPDSPGINRSSGTPTPPLRRVDKRMSSDLRALRQQNTTAVAPVSSTPVANEGRARAKDMADVYDGFGEGRIGSPRSPTRPHSMRRRQSMQVLELENKVEQLMAENRMLTEARAMAETSLSQRAASSLADRDAEIDNLKQSLQFLQNEVSRLSEVNDGLASANAELASKDNGRVTDLESRNAAVARELEEARREKGNTEQSLEAKDVEIAELRAKLDSAKEKIRDLQRQILEAKAGDDHFLNIRDEDHFDHRCQQLCSHVQQWVLRFSKFSDMRACRLTNEINDEKTIDRLDNAVLDGSDVDVYLRDRVKRRDIFMSMTMNMVWEFVFTRYLFGMDREQRQKLKSLEKLLTEVGPIEAVRQWRAVTLTLLAKRESFKRQRDLDTEAVVQAIFQTLCKILPPPSNLEDQIQSQLRRVMREAVGLSIEMRTQKAEYMMLPPLRPEYDADGELAATVQFNASMMNERSGSITTSNEDLEAQGAIVRVVLFPLVVKKGDDNGKGDEEIVVCPAQVLVPRSKGLFGGASDGGSTSIGARSHISLVTETMGQTEVDYVD</sequence>
<feature type="compositionally biased region" description="Polar residues" evidence="1">
    <location>
        <begin position="4416"/>
        <end position="4431"/>
    </location>
</feature>
<feature type="compositionally biased region" description="Polar residues" evidence="1">
    <location>
        <begin position="3252"/>
        <end position="3268"/>
    </location>
</feature>
<feature type="compositionally biased region" description="Polar residues" evidence="1">
    <location>
        <begin position="1370"/>
        <end position="1379"/>
    </location>
</feature>
<feature type="region of interest" description="Disordered" evidence="1">
    <location>
        <begin position="376"/>
        <end position="400"/>
    </location>
</feature>
<evidence type="ECO:0000256" key="1">
    <source>
        <dbReference type="SAM" id="MobiDB-lite"/>
    </source>
</evidence>
<feature type="compositionally biased region" description="Basic and acidic residues" evidence="1">
    <location>
        <begin position="590"/>
        <end position="621"/>
    </location>
</feature>
<feature type="compositionally biased region" description="Polar residues" evidence="1">
    <location>
        <begin position="2680"/>
        <end position="2692"/>
    </location>
</feature>
<feature type="compositionally biased region" description="Basic and acidic residues" evidence="1">
    <location>
        <begin position="4026"/>
        <end position="4035"/>
    </location>
</feature>
<feature type="region of interest" description="Disordered" evidence="1">
    <location>
        <begin position="5904"/>
        <end position="6284"/>
    </location>
</feature>
<feature type="compositionally biased region" description="Basic and acidic residues" evidence="1">
    <location>
        <begin position="4687"/>
        <end position="4698"/>
    </location>
</feature>
<feature type="region of interest" description="Disordered" evidence="1">
    <location>
        <begin position="4786"/>
        <end position="5016"/>
    </location>
</feature>
<gene>
    <name evidence="2" type="ORF">J7337_000835</name>
</gene>
<feature type="compositionally biased region" description="Polar residues" evidence="1">
    <location>
        <begin position="5493"/>
        <end position="5514"/>
    </location>
</feature>
<feature type="compositionally biased region" description="Polar residues" evidence="1">
    <location>
        <begin position="1835"/>
        <end position="1844"/>
    </location>
</feature>
<feature type="compositionally biased region" description="Polar residues" evidence="1">
    <location>
        <begin position="2994"/>
        <end position="3005"/>
    </location>
</feature>
<feature type="compositionally biased region" description="Polar residues" evidence="1">
    <location>
        <begin position="5449"/>
        <end position="5464"/>
    </location>
</feature>
<feature type="compositionally biased region" description="Polar residues" evidence="1">
    <location>
        <begin position="3182"/>
        <end position="3194"/>
    </location>
</feature>
<feature type="region of interest" description="Disordered" evidence="1">
    <location>
        <begin position="3514"/>
        <end position="3602"/>
    </location>
</feature>
<feature type="compositionally biased region" description="Polar residues" evidence="1">
    <location>
        <begin position="2529"/>
        <end position="2544"/>
    </location>
</feature>
<feature type="region of interest" description="Disordered" evidence="1">
    <location>
        <begin position="1872"/>
        <end position="1957"/>
    </location>
</feature>
<feature type="compositionally biased region" description="Basic and acidic residues" evidence="1">
    <location>
        <begin position="1435"/>
        <end position="1449"/>
    </location>
</feature>
<feature type="compositionally biased region" description="Basic and acidic residues" evidence="1">
    <location>
        <begin position="2665"/>
        <end position="2675"/>
    </location>
</feature>
<feature type="compositionally biased region" description="Basic and acidic residues" evidence="1">
    <location>
        <begin position="462"/>
        <end position="476"/>
    </location>
</feature>
<feature type="compositionally biased region" description="Basic and acidic residues" evidence="1">
    <location>
        <begin position="1307"/>
        <end position="1319"/>
    </location>
</feature>
<feature type="compositionally biased region" description="Basic and acidic residues" evidence="1">
    <location>
        <begin position="3961"/>
        <end position="3970"/>
    </location>
</feature>
<feature type="region of interest" description="Disordered" evidence="1">
    <location>
        <begin position="6305"/>
        <end position="6459"/>
    </location>
</feature>
<evidence type="ECO:0000313" key="2">
    <source>
        <dbReference type="EMBL" id="KAG9507285.1"/>
    </source>
</evidence>
<feature type="compositionally biased region" description="Polar residues" evidence="1">
    <location>
        <begin position="4247"/>
        <end position="4261"/>
    </location>
</feature>
<feature type="region of interest" description="Disordered" evidence="1">
    <location>
        <begin position="590"/>
        <end position="691"/>
    </location>
</feature>
<feature type="compositionally biased region" description="Basic and acidic residues" evidence="1">
    <location>
        <begin position="1925"/>
        <end position="1938"/>
    </location>
</feature>
<feature type="compositionally biased region" description="Polar residues" evidence="1">
    <location>
        <begin position="1013"/>
        <end position="1023"/>
    </location>
</feature>
<feature type="compositionally biased region" description="Low complexity" evidence="1">
    <location>
        <begin position="5311"/>
        <end position="5322"/>
    </location>
</feature>
<feature type="compositionally biased region" description="Basic and acidic residues" evidence="1">
    <location>
        <begin position="3056"/>
        <end position="3070"/>
    </location>
</feature>
<feature type="region of interest" description="Disordered" evidence="1">
    <location>
        <begin position="1700"/>
        <end position="1858"/>
    </location>
</feature>
<feature type="compositionally biased region" description="Basic and acidic residues" evidence="1">
    <location>
        <begin position="6365"/>
        <end position="6374"/>
    </location>
</feature>
<feature type="compositionally biased region" description="Basic and acidic residues" evidence="1">
    <location>
        <begin position="1"/>
        <end position="31"/>
    </location>
</feature>
<feature type="compositionally biased region" description="Basic and acidic residues" evidence="1">
    <location>
        <begin position="5763"/>
        <end position="5774"/>
    </location>
</feature>
<feature type="compositionally biased region" description="Basic and acidic residues" evidence="1">
    <location>
        <begin position="657"/>
        <end position="681"/>
    </location>
</feature>
<feature type="compositionally biased region" description="Basic residues" evidence="1">
    <location>
        <begin position="2697"/>
        <end position="2707"/>
    </location>
</feature>
<feature type="compositionally biased region" description="Basic and acidic residues" evidence="1">
    <location>
        <begin position="5563"/>
        <end position="5574"/>
    </location>
</feature>
<dbReference type="PANTHER" id="PTHR40641:SF2">
    <property type="entry name" value="INVOLUCRIN REPEAT PROTEIN"/>
    <property type="match status" value="1"/>
</dbReference>
<feature type="compositionally biased region" description="Basic and acidic residues" evidence="1">
    <location>
        <begin position="3269"/>
        <end position="3284"/>
    </location>
</feature>
<feature type="region of interest" description="Disordered" evidence="1">
    <location>
        <begin position="4620"/>
        <end position="4645"/>
    </location>
</feature>
<protein>
    <recommendedName>
        <fullName evidence="4">Involucrin repeat protein</fullName>
    </recommendedName>
</protein>
<feature type="region of interest" description="Disordered" evidence="1">
    <location>
        <begin position="716"/>
        <end position="844"/>
    </location>
</feature>
<feature type="region of interest" description="Disordered" evidence="1">
    <location>
        <begin position="867"/>
        <end position="902"/>
    </location>
</feature>
<feature type="compositionally biased region" description="Basic and acidic residues" evidence="1">
    <location>
        <begin position="1711"/>
        <end position="1730"/>
    </location>
</feature>
<feature type="compositionally biased region" description="Polar residues" evidence="1">
    <location>
        <begin position="6072"/>
        <end position="6083"/>
    </location>
</feature>
<feature type="compositionally biased region" description="Basic residues" evidence="1">
    <location>
        <begin position="166"/>
        <end position="178"/>
    </location>
</feature>
<feature type="compositionally biased region" description="Basic and acidic residues" evidence="1">
    <location>
        <begin position="6188"/>
        <end position="6197"/>
    </location>
</feature>
<feature type="compositionally biased region" description="Basic and acidic residues" evidence="1">
    <location>
        <begin position="502"/>
        <end position="523"/>
    </location>
</feature>
<dbReference type="KEGG" id="fmu:J7337_000835"/>
<feature type="region of interest" description="Disordered" evidence="1">
    <location>
        <begin position="4733"/>
        <end position="4771"/>
    </location>
</feature>
<feature type="compositionally biased region" description="Basic and acidic residues" evidence="1">
    <location>
        <begin position="6391"/>
        <end position="6403"/>
    </location>
</feature>
<feature type="compositionally biased region" description="Low complexity" evidence="1">
    <location>
        <begin position="124"/>
        <end position="140"/>
    </location>
</feature>
<feature type="compositionally biased region" description="Basic and acidic residues" evidence="1">
    <location>
        <begin position="5913"/>
        <end position="5938"/>
    </location>
</feature>
<feature type="region of interest" description="Disordered" evidence="1">
    <location>
        <begin position="3045"/>
        <end position="3202"/>
    </location>
</feature>
<feature type="region of interest" description="Disordered" evidence="1">
    <location>
        <begin position="4672"/>
        <end position="4699"/>
    </location>
</feature>
<feature type="region of interest" description="Disordered" evidence="1">
    <location>
        <begin position="2015"/>
        <end position="2212"/>
    </location>
</feature>
<feature type="compositionally biased region" description="Basic and acidic residues" evidence="1">
    <location>
        <begin position="2737"/>
        <end position="2747"/>
    </location>
</feature>
<feature type="region of interest" description="Disordered" evidence="1">
    <location>
        <begin position="2439"/>
        <end position="2511"/>
    </location>
</feature>
<dbReference type="RefSeq" id="XP_044686284.1">
    <property type="nucleotide sequence ID" value="XM_044818582.1"/>
</dbReference>
<feature type="compositionally biased region" description="Low complexity" evidence="1">
    <location>
        <begin position="70"/>
        <end position="80"/>
    </location>
</feature>
<proteinExistence type="predicted"/>
<feature type="region of interest" description="Disordered" evidence="1">
    <location>
        <begin position="1425"/>
        <end position="1685"/>
    </location>
</feature>
<name>A0A9P8DSQ3_9HYPO</name>
<feature type="region of interest" description="Disordered" evidence="1">
    <location>
        <begin position="303"/>
        <end position="347"/>
    </location>
</feature>
<feature type="compositionally biased region" description="Basic and acidic residues" evidence="1">
    <location>
        <begin position="1776"/>
        <end position="1793"/>
    </location>
</feature>
<feature type="compositionally biased region" description="Basic and acidic residues" evidence="1">
    <location>
        <begin position="1067"/>
        <end position="1083"/>
    </location>
</feature>
<feature type="region of interest" description="Disordered" evidence="1">
    <location>
        <begin position="4474"/>
        <end position="4532"/>
    </location>
</feature>
<evidence type="ECO:0000313" key="3">
    <source>
        <dbReference type="Proteomes" id="UP000827133"/>
    </source>
</evidence>
<feature type="compositionally biased region" description="Basic and acidic residues" evidence="1">
    <location>
        <begin position="2708"/>
        <end position="2720"/>
    </location>
</feature>
<feature type="region of interest" description="Disordered" evidence="1">
    <location>
        <begin position="5618"/>
        <end position="5688"/>
    </location>
</feature>
<feature type="region of interest" description="Disordered" evidence="1">
    <location>
        <begin position="1060"/>
        <end position="1186"/>
    </location>
</feature>
<comment type="caution">
    <text evidence="2">The sequence shown here is derived from an EMBL/GenBank/DDBJ whole genome shotgun (WGS) entry which is preliminary data.</text>
</comment>
<feature type="compositionally biased region" description="Pro residues" evidence="1">
    <location>
        <begin position="1164"/>
        <end position="1177"/>
    </location>
</feature>
<feature type="compositionally biased region" description="Polar residues" evidence="1">
    <location>
        <begin position="1893"/>
        <end position="1903"/>
    </location>
</feature>